<organism evidence="8 9">
    <name type="scientific">Micromonospora phaseoli</name>
    <dbReference type="NCBI Taxonomy" id="1144548"/>
    <lineage>
        <taxon>Bacteria</taxon>
        <taxon>Bacillati</taxon>
        <taxon>Actinomycetota</taxon>
        <taxon>Actinomycetes</taxon>
        <taxon>Micromonosporales</taxon>
        <taxon>Micromonosporaceae</taxon>
        <taxon>Micromonospora</taxon>
    </lineage>
</organism>
<evidence type="ECO:0000256" key="2">
    <source>
        <dbReference type="ARBA" id="ARBA00022692"/>
    </source>
</evidence>
<dbReference type="RefSeq" id="WP_198414522.1">
    <property type="nucleotide sequence ID" value="NZ_FNYV01000006.1"/>
</dbReference>
<keyword evidence="9" id="KW-1185">Reference proteome</keyword>
<dbReference type="InterPro" id="IPR010445">
    <property type="entry name" value="LapA_dom"/>
</dbReference>
<dbReference type="EMBL" id="FNYV01000006">
    <property type="protein sequence ID" value="SEJ62774.1"/>
    <property type="molecule type" value="Genomic_DNA"/>
</dbReference>
<keyword evidence="1" id="KW-1003">Cell membrane</keyword>
<evidence type="ECO:0000256" key="1">
    <source>
        <dbReference type="ARBA" id="ARBA00022475"/>
    </source>
</evidence>
<dbReference type="Pfam" id="PF06305">
    <property type="entry name" value="LapA_dom"/>
    <property type="match status" value="1"/>
</dbReference>
<evidence type="ECO:0000313" key="8">
    <source>
        <dbReference type="EMBL" id="SEJ62774.1"/>
    </source>
</evidence>
<dbReference type="AlphaFoldDB" id="A0A1H7AE03"/>
<evidence type="ECO:0000256" key="3">
    <source>
        <dbReference type="ARBA" id="ARBA00022989"/>
    </source>
</evidence>
<keyword evidence="4 6" id="KW-0472">Membrane</keyword>
<evidence type="ECO:0000256" key="6">
    <source>
        <dbReference type="SAM" id="Phobius"/>
    </source>
</evidence>
<dbReference type="GO" id="GO:0005886">
    <property type="term" value="C:plasma membrane"/>
    <property type="evidence" value="ECO:0007669"/>
    <property type="project" value="InterPro"/>
</dbReference>
<feature type="domain" description="Lipopolysaccharide assembly protein A" evidence="7">
    <location>
        <begin position="60"/>
        <end position="110"/>
    </location>
</feature>
<gene>
    <name evidence="8" type="ORF">SAMN05443287_10626</name>
</gene>
<proteinExistence type="predicted"/>
<feature type="compositionally biased region" description="Basic and acidic residues" evidence="5">
    <location>
        <begin position="113"/>
        <end position="123"/>
    </location>
</feature>
<dbReference type="Proteomes" id="UP000198707">
    <property type="component" value="Unassembled WGS sequence"/>
</dbReference>
<feature type="transmembrane region" description="Helical" evidence="6">
    <location>
        <begin position="39"/>
        <end position="59"/>
    </location>
</feature>
<feature type="region of interest" description="Disordered" evidence="5">
    <location>
        <begin position="111"/>
        <end position="145"/>
    </location>
</feature>
<name>A0A1H7AE03_9ACTN</name>
<feature type="compositionally biased region" description="Pro residues" evidence="5">
    <location>
        <begin position="124"/>
        <end position="138"/>
    </location>
</feature>
<accession>A0A1H7AE03</accession>
<evidence type="ECO:0000259" key="7">
    <source>
        <dbReference type="Pfam" id="PF06305"/>
    </source>
</evidence>
<keyword evidence="2 6" id="KW-0812">Transmembrane</keyword>
<feature type="transmembrane region" description="Helical" evidence="6">
    <location>
        <begin position="79"/>
        <end position="102"/>
    </location>
</feature>
<keyword evidence="3 6" id="KW-1133">Transmembrane helix</keyword>
<dbReference type="STRING" id="1144548.SAMN05443287_10626"/>
<sequence length="145" mass="15529">MTAPRNSHVRFFSLDGHRSTDASRPMPTRPGVKRSRVGGLWVAAVVFAVVLLLLLIFVLQNGQRAEVSFFGAHGTLPMGVALLLAAVSGVLLVALPGTARIVQLRVLARRRGRPEADAPEHRATPPPSNGIPSVPLPPRPERQDG</sequence>
<protein>
    <submittedName>
        <fullName evidence="8">Uncharacterized integral membrane protein</fullName>
    </submittedName>
</protein>
<evidence type="ECO:0000256" key="4">
    <source>
        <dbReference type="ARBA" id="ARBA00023136"/>
    </source>
</evidence>
<reference evidence="9" key="1">
    <citation type="submission" date="2016-10" db="EMBL/GenBank/DDBJ databases">
        <authorList>
            <person name="Varghese N."/>
            <person name="Submissions S."/>
        </authorList>
    </citation>
    <scope>NUCLEOTIDE SEQUENCE [LARGE SCALE GENOMIC DNA]</scope>
    <source>
        <strain evidence="9">CGMCC 4.7038</strain>
    </source>
</reference>
<evidence type="ECO:0000313" key="9">
    <source>
        <dbReference type="Proteomes" id="UP000198707"/>
    </source>
</evidence>
<evidence type="ECO:0000256" key="5">
    <source>
        <dbReference type="SAM" id="MobiDB-lite"/>
    </source>
</evidence>